<feature type="transmembrane region" description="Helical" evidence="2">
    <location>
        <begin position="44"/>
        <end position="63"/>
    </location>
</feature>
<accession>A0A3D8PYE7</accession>
<feature type="region of interest" description="Disordered" evidence="1">
    <location>
        <begin position="1"/>
        <end position="26"/>
    </location>
</feature>
<dbReference type="InterPro" id="IPR045946">
    <property type="entry name" value="DUF6366"/>
</dbReference>
<dbReference type="RefSeq" id="WP_115772424.1">
    <property type="nucleotide sequence ID" value="NZ_PIOC01000010.1"/>
</dbReference>
<evidence type="ECO:0000313" key="3">
    <source>
        <dbReference type="EMBL" id="RDW20341.1"/>
    </source>
</evidence>
<keyword evidence="4" id="KW-1185">Reference proteome</keyword>
<evidence type="ECO:0000313" key="4">
    <source>
        <dbReference type="Proteomes" id="UP000257143"/>
    </source>
</evidence>
<evidence type="ECO:0000256" key="2">
    <source>
        <dbReference type="SAM" id="Phobius"/>
    </source>
</evidence>
<organism evidence="3 4">
    <name type="scientific">Oceanobacillus arenosus</name>
    <dbReference type="NCBI Taxonomy" id="1229153"/>
    <lineage>
        <taxon>Bacteria</taxon>
        <taxon>Bacillati</taxon>
        <taxon>Bacillota</taxon>
        <taxon>Bacilli</taxon>
        <taxon>Bacillales</taxon>
        <taxon>Bacillaceae</taxon>
        <taxon>Oceanobacillus</taxon>
    </lineage>
</organism>
<keyword evidence="2" id="KW-0472">Membrane</keyword>
<keyword evidence="2" id="KW-1133">Transmembrane helix</keyword>
<gene>
    <name evidence="3" type="ORF">CWR48_06570</name>
</gene>
<dbReference type="Proteomes" id="UP000257143">
    <property type="component" value="Unassembled WGS sequence"/>
</dbReference>
<protein>
    <recommendedName>
        <fullName evidence="5">Phage capsid protein</fullName>
    </recommendedName>
</protein>
<name>A0A3D8PYE7_9BACI</name>
<dbReference type="Pfam" id="PF19893">
    <property type="entry name" value="DUF6366"/>
    <property type="match status" value="1"/>
</dbReference>
<dbReference type="AlphaFoldDB" id="A0A3D8PYE7"/>
<keyword evidence="2" id="KW-0812">Transmembrane</keyword>
<reference evidence="4" key="1">
    <citation type="submission" date="2017-11" db="EMBL/GenBank/DDBJ databases">
        <authorList>
            <person name="Zhu W."/>
        </authorList>
    </citation>
    <scope>NUCLEOTIDE SEQUENCE [LARGE SCALE GENOMIC DNA]</scope>
    <source>
        <strain evidence="4">CAU 1183</strain>
    </source>
</reference>
<evidence type="ECO:0008006" key="5">
    <source>
        <dbReference type="Google" id="ProtNLM"/>
    </source>
</evidence>
<proteinExistence type="predicted"/>
<comment type="caution">
    <text evidence="3">The sequence shown here is derived from an EMBL/GenBank/DDBJ whole genome shotgun (WGS) entry which is preliminary data.</text>
</comment>
<dbReference type="EMBL" id="PIOC01000010">
    <property type="protein sequence ID" value="RDW20341.1"/>
    <property type="molecule type" value="Genomic_DNA"/>
</dbReference>
<feature type="compositionally biased region" description="Basic and acidic residues" evidence="1">
    <location>
        <begin position="1"/>
        <end position="22"/>
    </location>
</feature>
<evidence type="ECO:0000256" key="1">
    <source>
        <dbReference type="SAM" id="MobiDB-lite"/>
    </source>
</evidence>
<sequence>MSEERETPERRRERLRQEELKRNPAGSIHGGGLPDLVGGMGWKFTGILILLLIVGFLIYSLFFR</sequence>